<dbReference type="AlphaFoldDB" id="A0AAD9JJJ3"/>
<dbReference type="SMART" id="SM00271">
    <property type="entry name" value="DnaJ"/>
    <property type="match status" value="1"/>
</dbReference>
<evidence type="ECO:0000313" key="8">
    <source>
        <dbReference type="EMBL" id="KAK2154167.1"/>
    </source>
</evidence>
<dbReference type="CDD" id="cd06257">
    <property type="entry name" value="DnaJ"/>
    <property type="match status" value="1"/>
</dbReference>
<name>A0AAD9JJJ3_9ANNE</name>
<dbReference type="PANTHER" id="PTHR44027:SF7">
    <property type="entry name" value="DNAJ HOMOLOG SUBFAMILY C MEMBER 5 HOMOLOG"/>
    <property type="match status" value="1"/>
</dbReference>
<organism evidence="8 9">
    <name type="scientific">Paralvinella palmiformis</name>
    <dbReference type="NCBI Taxonomy" id="53620"/>
    <lineage>
        <taxon>Eukaryota</taxon>
        <taxon>Metazoa</taxon>
        <taxon>Spiralia</taxon>
        <taxon>Lophotrochozoa</taxon>
        <taxon>Annelida</taxon>
        <taxon>Polychaeta</taxon>
        <taxon>Sedentaria</taxon>
        <taxon>Canalipalpata</taxon>
        <taxon>Terebellida</taxon>
        <taxon>Terebelliformia</taxon>
        <taxon>Alvinellidae</taxon>
        <taxon>Paralvinella</taxon>
    </lineage>
</organism>
<comment type="caution">
    <text evidence="8">The sequence shown here is derived from an EMBL/GenBank/DDBJ whole genome shotgun (WGS) entry which is preliminary data.</text>
</comment>
<accession>A0AAD9JJJ3</accession>
<keyword evidence="4" id="KW-0143">Chaperone</keyword>
<dbReference type="InterPro" id="IPR018253">
    <property type="entry name" value="DnaJ_domain_CS"/>
</dbReference>
<gene>
    <name evidence="8" type="ORF">LSH36_275g07036</name>
</gene>
<dbReference type="Pfam" id="PF00226">
    <property type="entry name" value="DnaJ"/>
    <property type="match status" value="1"/>
</dbReference>
<dbReference type="PANTHER" id="PTHR44027">
    <property type="entry name" value="DNAJ HOMOLOG SUBFAMILY C MEMBER 5 HOMOLOG"/>
    <property type="match status" value="1"/>
</dbReference>
<dbReference type="SUPFAM" id="SSF46565">
    <property type="entry name" value="Chaperone J-domain"/>
    <property type="match status" value="1"/>
</dbReference>
<dbReference type="PROSITE" id="PS00636">
    <property type="entry name" value="DNAJ_1"/>
    <property type="match status" value="1"/>
</dbReference>
<dbReference type="InterPro" id="IPR036869">
    <property type="entry name" value="J_dom_sf"/>
</dbReference>
<dbReference type="PRINTS" id="PR00625">
    <property type="entry name" value="JDOMAIN"/>
</dbReference>
<dbReference type="FunFam" id="1.10.287.110:FF:000017">
    <property type="entry name" value="dnaJ homolog subfamily C member 5"/>
    <property type="match status" value="1"/>
</dbReference>
<dbReference type="Proteomes" id="UP001208570">
    <property type="component" value="Unassembled WGS sequence"/>
</dbReference>
<dbReference type="PROSITE" id="PS50076">
    <property type="entry name" value="DNAJ_2"/>
    <property type="match status" value="1"/>
</dbReference>
<evidence type="ECO:0000256" key="2">
    <source>
        <dbReference type="ARBA" id="ARBA00023136"/>
    </source>
</evidence>
<proteinExistence type="predicted"/>
<keyword evidence="9" id="KW-1185">Reference proteome</keyword>
<evidence type="ECO:0000256" key="4">
    <source>
        <dbReference type="ARBA" id="ARBA00023186"/>
    </source>
</evidence>
<feature type="compositionally biased region" description="Polar residues" evidence="6">
    <location>
        <begin position="122"/>
        <end position="138"/>
    </location>
</feature>
<feature type="domain" description="J" evidence="7">
    <location>
        <begin position="15"/>
        <end position="80"/>
    </location>
</feature>
<keyword evidence="3" id="KW-0564">Palmitate</keyword>
<dbReference type="InterPro" id="IPR051434">
    <property type="entry name" value="DnaJ_C_subfamily_member5"/>
</dbReference>
<dbReference type="EMBL" id="JAODUP010000275">
    <property type="protein sequence ID" value="KAK2154167.1"/>
    <property type="molecule type" value="Genomic_DNA"/>
</dbReference>
<dbReference type="GO" id="GO:0005737">
    <property type="term" value="C:cytoplasm"/>
    <property type="evidence" value="ECO:0007669"/>
    <property type="project" value="UniProtKB-ARBA"/>
</dbReference>
<protein>
    <recommendedName>
        <fullName evidence="7">J domain-containing protein</fullName>
    </recommendedName>
</protein>
<evidence type="ECO:0000259" key="7">
    <source>
        <dbReference type="PROSITE" id="PS50076"/>
    </source>
</evidence>
<evidence type="ECO:0000256" key="5">
    <source>
        <dbReference type="ARBA" id="ARBA00023288"/>
    </source>
</evidence>
<comment type="subcellular location">
    <subcellularLocation>
        <location evidence="1">Membrane</location>
        <topology evidence="1">Lipid-anchor</topology>
    </subcellularLocation>
</comment>
<sequence>MNGSRARSMSASGQSLYNILGIEKNCTQDDIKKAYRKLALKYHPDKNPNNPDATEKFKEINHAHSVLGDTTKRQIYDRYGSLGLYVAEQFGEENVNTYFVLTSPWCKEEFSTPEMTPDEEPTSSGGDQPITSQPNATSHPIAMPPPSESSDLRNPGSSHYGATDAFSYQS</sequence>
<keyword evidence="5" id="KW-0449">Lipoprotein</keyword>
<dbReference type="InterPro" id="IPR001623">
    <property type="entry name" value="DnaJ_domain"/>
</dbReference>
<evidence type="ECO:0000256" key="6">
    <source>
        <dbReference type="SAM" id="MobiDB-lite"/>
    </source>
</evidence>
<feature type="region of interest" description="Disordered" evidence="6">
    <location>
        <begin position="110"/>
        <end position="170"/>
    </location>
</feature>
<keyword evidence="2" id="KW-0472">Membrane</keyword>
<dbReference type="GO" id="GO:0016020">
    <property type="term" value="C:membrane"/>
    <property type="evidence" value="ECO:0007669"/>
    <property type="project" value="UniProtKB-SubCell"/>
</dbReference>
<evidence type="ECO:0000256" key="1">
    <source>
        <dbReference type="ARBA" id="ARBA00004635"/>
    </source>
</evidence>
<evidence type="ECO:0000256" key="3">
    <source>
        <dbReference type="ARBA" id="ARBA00023139"/>
    </source>
</evidence>
<evidence type="ECO:0000313" key="9">
    <source>
        <dbReference type="Proteomes" id="UP001208570"/>
    </source>
</evidence>
<reference evidence="8" key="1">
    <citation type="journal article" date="2023" name="Mol. Biol. Evol.">
        <title>Third-Generation Sequencing Reveals the Adaptive Role of the Epigenome in Three Deep-Sea Polychaetes.</title>
        <authorList>
            <person name="Perez M."/>
            <person name="Aroh O."/>
            <person name="Sun Y."/>
            <person name="Lan Y."/>
            <person name="Juniper S.K."/>
            <person name="Young C.R."/>
            <person name="Angers B."/>
            <person name="Qian P.Y."/>
        </authorList>
    </citation>
    <scope>NUCLEOTIDE SEQUENCE</scope>
    <source>
        <strain evidence="8">P08H-3</strain>
    </source>
</reference>
<dbReference type="Gene3D" id="1.10.287.110">
    <property type="entry name" value="DnaJ domain"/>
    <property type="match status" value="1"/>
</dbReference>